<name>A0A8H7N3I8_BIOOC</name>
<dbReference type="InterPro" id="IPR051468">
    <property type="entry name" value="Fungal_SecMetab_SDRs"/>
</dbReference>
<dbReference type="PANTHER" id="PTHR43544:SF7">
    <property type="entry name" value="NADB-LER2"/>
    <property type="match status" value="1"/>
</dbReference>
<keyword evidence="2" id="KW-0521">NADP</keyword>
<dbReference type="PANTHER" id="PTHR43544">
    <property type="entry name" value="SHORT-CHAIN DEHYDROGENASE/REDUCTASE"/>
    <property type="match status" value="1"/>
</dbReference>
<dbReference type="Proteomes" id="UP000616885">
    <property type="component" value="Unassembled WGS sequence"/>
</dbReference>
<organism evidence="4 5">
    <name type="scientific">Bionectria ochroleuca</name>
    <name type="common">Gliocladium roseum</name>
    <dbReference type="NCBI Taxonomy" id="29856"/>
    <lineage>
        <taxon>Eukaryota</taxon>
        <taxon>Fungi</taxon>
        <taxon>Dikarya</taxon>
        <taxon>Ascomycota</taxon>
        <taxon>Pezizomycotina</taxon>
        <taxon>Sordariomycetes</taxon>
        <taxon>Hypocreomycetidae</taxon>
        <taxon>Hypocreales</taxon>
        <taxon>Bionectriaceae</taxon>
        <taxon>Clonostachys</taxon>
    </lineage>
</organism>
<comment type="caution">
    <text evidence="4">The sequence shown here is derived from an EMBL/GenBank/DDBJ whole genome shotgun (WGS) entry which is preliminary data.</text>
</comment>
<dbReference type="SUPFAM" id="SSF51735">
    <property type="entry name" value="NAD(P)-binding Rossmann-fold domains"/>
    <property type="match status" value="1"/>
</dbReference>
<dbReference type="EMBL" id="JADCTT010000012">
    <property type="protein sequence ID" value="KAF9746021.1"/>
    <property type="molecule type" value="Genomic_DNA"/>
</dbReference>
<protein>
    <recommendedName>
        <fullName evidence="6">Aflatoxin biosynthesis ketoreductase nor-1</fullName>
    </recommendedName>
</protein>
<dbReference type="InterPro" id="IPR002347">
    <property type="entry name" value="SDR_fam"/>
</dbReference>
<evidence type="ECO:0008006" key="6">
    <source>
        <dbReference type="Google" id="ProtNLM"/>
    </source>
</evidence>
<dbReference type="GO" id="GO:0016491">
    <property type="term" value="F:oxidoreductase activity"/>
    <property type="evidence" value="ECO:0007669"/>
    <property type="project" value="UniProtKB-KW"/>
</dbReference>
<evidence type="ECO:0000256" key="3">
    <source>
        <dbReference type="ARBA" id="ARBA00023002"/>
    </source>
</evidence>
<dbReference type="AlphaFoldDB" id="A0A8H7N3I8"/>
<comment type="similarity">
    <text evidence="1">Belongs to the short-chain dehydrogenases/reductases (SDR) family.</text>
</comment>
<gene>
    <name evidence="4" type="ORF">IM811_004322</name>
</gene>
<evidence type="ECO:0000256" key="1">
    <source>
        <dbReference type="ARBA" id="ARBA00006484"/>
    </source>
</evidence>
<sequence>MSQHKIYLITGANRGIGRGLTASLLQRPSTTVVAAVRDPAKAKEALESLPRGQDSKIIVIKLDSGVDSDASVAVSRLQKDFGISALDVVIANAGIANDGNTVLNTSPESIRDHFNVNTIAPISLLQATQPLLKKAQSGNPIFVAMSTAISSIGFQEKLAHFPPRFSPYGASKSALNWLIRRVHIEEPWLTAFVFHPGLVLTDMGTGLVNAAKDPSKTGAITVDVSVNGILKTLDSASREISGTFQNYDGSFQFPW</sequence>
<dbReference type="PRINTS" id="PR00081">
    <property type="entry name" value="GDHRDH"/>
</dbReference>
<reference evidence="4" key="1">
    <citation type="submission" date="2020-10" db="EMBL/GenBank/DDBJ databases">
        <title>High-Quality Genome Resource of Clonostachys rosea strain S41 by Oxford Nanopore Long-Read Sequencing.</title>
        <authorList>
            <person name="Wang H."/>
        </authorList>
    </citation>
    <scope>NUCLEOTIDE SEQUENCE</scope>
    <source>
        <strain evidence="4">S41</strain>
    </source>
</reference>
<evidence type="ECO:0000313" key="5">
    <source>
        <dbReference type="Proteomes" id="UP000616885"/>
    </source>
</evidence>
<dbReference type="GO" id="GO:0005737">
    <property type="term" value="C:cytoplasm"/>
    <property type="evidence" value="ECO:0007669"/>
    <property type="project" value="TreeGrafter"/>
</dbReference>
<keyword evidence="3" id="KW-0560">Oxidoreductase</keyword>
<dbReference type="Pfam" id="PF00106">
    <property type="entry name" value="adh_short"/>
    <property type="match status" value="1"/>
</dbReference>
<dbReference type="Gene3D" id="3.40.50.720">
    <property type="entry name" value="NAD(P)-binding Rossmann-like Domain"/>
    <property type="match status" value="1"/>
</dbReference>
<evidence type="ECO:0000256" key="2">
    <source>
        <dbReference type="ARBA" id="ARBA00022857"/>
    </source>
</evidence>
<dbReference type="CDD" id="cd05325">
    <property type="entry name" value="carb_red_sniffer_like_SDR_c"/>
    <property type="match status" value="1"/>
</dbReference>
<proteinExistence type="inferred from homology"/>
<dbReference type="InterPro" id="IPR036291">
    <property type="entry name" value="NAD(P)-bd_dom_sf"/>
</dbReference>
<accession>A0A8H7N3I8</accession>
<evidence type="ECO:0000313" key="4">
    <source>
        <dbReference type="EMBL" id="KAF9746021.1"/>
    </source>
</evidence>